<protein>
    <submittedName>
        <fullName evidence="1">Uncharacterized protein</fullName>
    </submittedName>
</protein>
<dbReference type="AlphaFoldDB" id="A0A6J5FDK6"/>
<organism evidence="1 2">
    <name type="scientific">Paraburkholderia humisilvae</name>
    <dbReference type="NCBI Taxonomy" id="627669"/>
    <lineage>
        <taxon>Bacteria</taxon>
        <taxon>Pseudomonadati</taxon>
        <taxon>Pseudomonadota</taxon>
        <taxon>Betaproteobacteria</taxon>
        <taxon>Burkholderiales</taxon>
        <taxon>Burkholderiaceae</taxon>
        <taxon>Paraburkholderia</taxon>
    </lineage>
</organism>
<evidence type="ECO:0000313" key="1">
    <source>
        <dbReference type="EMBL" id="CAB3775366.1"/>
    </source>
</evidence>
<sequence length="67" mass="7506">MRQHDAELIEQPAKLVDLHDAHPDQLLAYAVHREHGLLVFGLDGNEPHARTLCSFPDRRGIGCIVLV</sequence>
<evidence type="ECO:0000313" key="2">
    <source>
        <dbReference type="Proteomes" id="UP000494363"/>
    </source>
</evidence>
<keyword evidence="2" id="KW-1185">Reference proteome</keyword>
<gene>
    <name evidence="1" type="ORF">LMG29542_08748</name>
</gene>
<dbReference type="Proteomes" id="UP000494363">
    <property type="component" value="Unassembled WGS sequence"/>
</dbReference>
<name>A0A6J5FDK6_9BURK</name>
<accession>A0A6J5FDK6</accession>
<proteinExistence type="predicted"/>
<reference evidence="1 2" key="1">
    <citation type="submission" date="2020-04" db="EMBL/GenBank/DDBJ databases">
        <authorList>
            <person name="De Canck E."/>
        </authorList>
    </citation>
    <scope>NUCLEOTIDE SEQUENCE [LARGE SCALE GENOMIC DNA]</scope>
    <source>
        <strain evidence="1 2">LMG 29542</strain>
    </source>
</reference>
<dbReference type="EMBL" id="CADIKH010000483">
    <property type="protein sequence ID" value="CAB3775366.1"/>
    <property type="molecule type" value="Genomic_DNA"/>
</dbReference>